<dbReference type="CDD" id="cd00257">
    <property type="entry name" value="beta-trefoil_FSCN-like"/>
    <property type="match status" value="1"/>
</dbReference>
<feature type="signal peptide" evidence="1">
    <location>
        <begin position="1"/>
        <end position="25"/>
    </location>
</feature>
<dbReference type="InterPro" id="IPR003343">
    <property type="entry name" value="Big_2"/>
</dbReference>
<dbReference type="SMART" id="SM00635">
    <property type="entry name" value="BID_2"/>
    <property type="match status" value="11"/>
</dbReference>
<feature type="domain" description="BIG2" evidence="2">
    <location>
        <begin position="1770"/>
        <end position="1856"/>
    </location>
</feature>
<dbReference type="Gene3D" id="2.60.40.1080">
    <property type="match status" value="2"/>
</dbReference>
<keyword evidence="1" id="KW-0732">Signal</keyword>
<feature type="domain" description="BIG2" evidence="2">
    <location>
        <begin position="974"/>
        <end position="1051"/>
    </location>
</feature>
<dbReference type="RefSeq" id="WP_282907324.1">
    <property type="nucleotide sequence ID" value="NZ_JAGRPV010000001.1"/>
</dbReference>
<comment type="caution">
    <text evidence="3">The sequence shown here is derived from an EMBL/GenBank/DDBJ whole genome shotgun (WGS) entry which is preliminary data.</text>
</comment>
<accession>A0ABT6TBV2</accession>
<dbReference type="Proteomes" id="UP001161691">
    <property type="component" value="Unassembled WGS sequence"/>
</dbReference>
<dbReference type="SUPFAM" id="SSF50405">
    <property type="entry name" value="Actin-crosslinking proteins"/>
    <property type="match status" value="1"/>
</dbReference>
<feature type="domain" description="BIG2" evidence="2">
    <location>
        <begin position="2052"/>
        <end position="2127"/>
    </location>
</feature>
<protein>
    <submittedName>
        <fullName evidence="3">DUF5057 domain-containing protein</fullName>
    </submittedName>
</protein>
<dbReference type="Pfam" id="PF02368">
    <property type="entry name" value="Big_2"/>
    <property type="match status" value="2"/>
</dbReference>
<feature type="domain" description="BIG2" evidence="2">
    <location>
        <begin position="1503"/>
        <end position="1588"/>
    </location>
</feature>
<feature type="domain" description="BIG2" evidence="2">
    <location>
        <begin position="1236"/>
        <end position="1321"/>
    </location>
</feature>
<name>A0ABT6TBV2_9BACL</name>
<dbReference type="InterPro" id="IPR008964">
    <property type="entry name" value="Invasin/intimin_cell_adhesion"/>
</dbReference>
<proteinExistence type="predicted"/>
<evidence type="ECO:0000313" key="3">
    <source>
        <dbReference type="EMBL" id="MDI4644316.1"/>
    </source>
</evidence>
<feature type="domain" description="BIG2" evidence="2">
    <location>
        <begin position="1145"/>
        <end position="1232"/>
    </location>
</feature>
<dbReference type="SUPFAM" id="SSF49373">
    <property type="entry name" value="Invasin/intimin cell-adhesion fragments"/>
    <property type="match status" value="1"/>
</dbReference>
<gene>
    <name evidence="3" type="ORF">KB449_05050</name>
</gene>
<evidence type="ECO:0000313" key="4">
    <source>
        <dbReference type="Proteomes" id="UP001161691"/>
    </source>
</evidence>
<evidence type="ECO:0000259" key="2">
    <source>
        <dbReference type="SMART" id="SM00635"/>
    </source>
</evidence>
<feature type="domain" description="BIG2" evidence="2">
    <location>
        <begin position="2223"/>
        <end position="2310"/>
    </location>
</feature>
<reference evidence="3" key="1">
    <citation type="submission" date="2023-04" db="EMBL/GenBank/DDBJ databases">
        <title>Comparative genomic analysis of Cohnella hashimotonis sp. nov., isolated from the International Space Station.</title>
        <authorList>
            <person name="Venkateswaran K."/>
            <person name="Simpson A."/>
        </authorList>
    </citation>
    <scope>NUCLEOTIDE SEQUENCE</scope>
    <source>
        <strain evidence="3">F6_2S_P_1</strain>
    </source>
</reference>
<feature type="domain" description="BIG2" evidence="2">
    <location>
        <begin position="1326"/>
        <end position="1410"/>
    </location>
</feature>
<feature type="domain" description="BIG2" evidence="2">
    <location>
        <begin position="1601"/>
        <end position="1677"/>
    </location>
</feature>
<feature type="domain" description="BIG2" evidence="2">
    <location>
        <begin position="1690"/>
        <end position="1767"/>
    </location>
</feature>
<keyword evidence="4" id="KW-1185">Reference proteome</keyword>
<organism evidence="3 4">
    <name type="scientific">Cohnella hashimotonis</name>
    <dbReference type="NCBI Taxonomy" id="2826895"/>
    <lineage>
        <taxon>Bacteria</taxon>
        <taxon>Bacillati</taxon>
        <taxon>Bacillota</taxon>
        <taxon>Bacilli</taxon>
        <taxon>Bacillales</taxon>
        <taxon>Paenibacillaceae</taxon>
        <taxon>Cohnella</taxon>
    </lineage>
</organism>
<dbReference type="InterPro" id="IPR008999">
    <property type="entry name" value="Actin-crosslinking"/>
</dbReference>
<feature type="domain" description="BIG2" evidence="2">
    <location>
        <begin position="1429"/>
        <end position="1499"/>
    </location>
</feature>
<sequence length="2436" mass="258653">MSRVRKWLSLALTAVLIFGGVPVTAFGPAHTHAATYSVVTLAGTTPNNGVQNVILNGTQLQLGTGTAARFIMTDWGDGTVSFRAQSNGMLVTANGTNDLAASATAVKITETFKKEASGTAFTFKSLSNGKFLTTSASNNSANATVTIKANSDTATDAKQKFTITDVSPASSKQEIRVLEITDDGTSDLMPILSSYNDPVIKIDSIRMKQFVAQRDELDGRYDAIYIGKGAYNATLVSTSGQNHDTKSIMNDITNLKFKELKDYYIDRGLPVIVYSQQTSASSSSGALYQNTAGILKAGLSPYATSLTGSPTPFVPTSNKSNVIFVGDSNINTATAFLTKTDLINRAAERPRLVVTGKPIDYTVNQNQIYMAGDTLTYTFNVANVGNIAQRSMTANLYIGIDSVLKFDSNNLIVSQPVTATTGNTLTFRLPKGYSGVHYWKLELVDQGSKLKDIQSGVLRFRDELTKINVLQILPSSGDTSSLLKSNNMNQSYLKTDDYDITIKTMTMSTFNSSGYKTLNGYYDMLIFGFADSYNSSASIDKTAADAVNAYIATGQSVMFTHDTVYQGSSNWISYFQTATGQLSPMTNMGLNAPSPSTTTKKVNEGLLTRFPFNISSVITQVNTTHDQYFGLKLEDPKLIPWYNITGGPRDDDDSWNHYYTYSYGNVTYSGTGHTNANFPDWEQRLFVNTMYRAFIGSNHAPIVNISTPTNYADTGKIIPSYNKILLSYTAQDYDVIDRSLSTAVTFKYRKNTTDAWTEKQVKAYSDVKTGDVVTESYDNPLPDGGDLVIYVTAKDKSGASTPQMVTTKVVKVTANVDLSRTLSANVVNNQIEKNVPFTMTYTITPKSIPFQNGINADDLVIKNFKLDEKLPVNLEVLVADTSPLLLNPAVSGTLAAGYRLTGSLADIQYRLSQDGRSFVADPVSFTVKVTPKQNGSYLLDNSYLNFTDFYVNGAIVTKDIERSLQFQPYQVQAVTKMASLSLSDTIIAKGDESKLTPVIGPDDTSNKTLTWTSDRPDLVTVDAAGIIKGIAEGTAKITATATDGSGLTAVSNVTVVVPGINIVGPNTVNVDDTINLEAKLILANETLTGLTWSVGSGQSAIGELGNGADEMKKILTGVNAGPIDITVVATTSKGKTYTKTYRVTVIQPIQLTLPADIHIGLGTEWKRDLWNAALGVTPEASKAGIQSYTTWTSGDAATVEAGANNGVVIGKKTGSAKVDASYQKNPKTTPVTASTRVTVVDLSLPEQVTLGKGKTLDVKALVGAAPSEVSAAVMNRLTWSDEAGKDFASVGAATGIVTGTATGIENVTVTYRQTDGGPVVIQKTIQVNVVDIDGPASVTIGKGKSLDLKSVITALPSSMSDTMLTNLTWRDEAGKSFASVNAAGIVSGADTGSEDITVEYRTVPGGPVIASRTIKVQVVALAGPEEVEVGLGGTIDLKKLISGAPAELSAELLGKLYWSDESGKTVASVTAAGIATGLAPGWETVTVAYKETPDGPVITEWQIKVNVISLGGPAQVTVGKGRTLTVKDLIEALPSNLSSQVLSHLEWSDEAGKSYASVNAAGVVTGIAAGSELVTAAYRPAPNVPVVTSWTIKVNVVDLGGPASVIVAEGGTLNLKALLTVLPATYDAEVRGHLVWTDEAGKEFASIAGTGIVTGKQAGIETVTASYKETANGPVIASWDIQVQVVKLGGPTQVIIAKDGTINLKDQITVLPAGLTNDVKSHLTWTDEEGKEIASVDAATGIVKGLAPGAEKITATYKDADGRVIAVWEIVVNVVLLEGPTETVVIKGGEPADLSGLLVVTPASLKNEVLTHLVWTDENGKSNAAVDANGKVTGLAAGEETIKAEYKPVADGPVVSTLSIRVHVIEASMTGSVTLSSTGSATVQLADTDHLKVNGSGDRQRFIDGLSWSVKNGDNYAYLNDKGQVTAKAPGVASALAEYKLPGSNQVLWSQQVKVNVVELTGRDVTVTLGLTRNLLGDLTRGPVALRSEIEGHLTWAVESGLDKLSISAAGVVTGERSGTQKAMAIYTPSDGSPQIRAEFSVNVVPVELELPPTFTMLLDTQYNLSDKLGIKPIGDKTAVLPFVTWSDTNGNKVVTLNQSGVLTAHEVGTETVTAVYANSSSKDEAAQAQTQIRVVSIAFPDVIEIGLGADPRDLKDDLTIAPDSMKDEILEHLTWQDEPGKDIVDVDDNGLATGVELGEEKITLIYKPSDGSPDIPVYTTVKVLPIALGLSKKLTIKRNGSTDLSALLPPDLDADVKKNLYWSITGNESTLADNEAEDDKKSGVLTATTAGTAIVKATYKKSGKEIVSKTFTIYIVELSLPPKIELTLSNPVVNYSLLNGNKGNLSILPSTPQDLRDSIVRKLQWIDFPEINVLTISSAGVVTPVETGIELVKVLYAPPADSPLIGDPIEASTTFVVNKSTTPGMDTNNHGEDKY</sequence>
<evidence type="ECO:0000256" key="1">
    <source>
        <dbReference type="SAM" id="SignalP"/>
    </source>
</evidence>
<feature type="chain" id="PRO_5047177418" evidence="1">
    <location>
        <begin position="26"/>
        <end position="2436"/>
    </location>
</feature>
<dbReference type="EMBL" id="JAGRPV010000001">
    <property type="protein sequence ID" value="MDI4644316.1"/>
    <property type="molecule type" value="Genomic_DNA"/>
</dbReference>
<dbReference type="Gene3D" id="2.80.10.50">
    <property type="match status" value="1"/>
</dbReference>